<sequence length="149" mass="17251">MKNSMNKFLSAVIITTAISSPVYAEKGHEHGDASKDKVGGMMMTMMNHEQMMAMHEHMQKMQETMAKIKAETDPEKRQQLMNEHMQTMQEGMQMMNMGNGMKGGKKMDKMDITKRMDMMEKHMGMMQKMMGQMMDHQSEANKSNEHQHK</sequence>
<reference evidence="1" key="1">
    <citation type="submission" date="2015-10" db="EMBL/GenBank/DDBJ databases">
        <authorList>
            <person name="Gilbert D.G."/>
        </authorList>
    </citation>
    <scope>NUCLEOTIDE SEQUENCE</scope>
</reference>
<protein>
    <submittedName>
        <fullName evidence="1">Uncharacterized protein</fullName>
    </submittedName>
</protein>
<accession>A0A161KDL7</accession>
<proteinExistence type="predicted"/>
<gene>
    <name evidence="1" type="ORF">MGWOODY_Tha1201</name>
</gene>
<evidence type="ECO:0000313" key="1">
    <source>
        <dbReference type="EMBL" id="CUS40722.1"/>
    </source>
</evidence>
<dbReference type="AlphaFoldDB" id="A0A161KDL7"/>
<organism evidence="1">
    <name type="scientific">hydrothermal vent metagenome</name>
    <dbReference type="NCBI Taxonomy" id="652676"/>
    <lineage>
        <taxon>unclassified sequences</taxon>
        <taxon>metagenomes</taxon>
        <taxon>ecological metagenomes</taxon>
    </lineage>
</organism>
<dbReference type="EMBL" id="CZQC01000022">
    <property type="protein sequence ID" value="CUS40722.1"/>
    <property type="molecule type" value="Genomic_DNA"/>
</dbReference>
<name>A0A161KDL7_9ZZZZ</name>